<dbReference type="PANTHER" id="PTHR31360:SF0">
    <property type="entry name" value="OIL BODY-ASSOCIATED PROTEIN 1B"/>
    <property type="match status" value="1"/>
</dbReference>
<evidence type="ECO:0000313" key="2">
    <source>
        <dbReference type="EMBL" id="KCZ70340.1"/>
    </source>
</evidence>
<keyword evidence="1" id="KW-1133">Transmembrane helix</keyword>
<dbReference type="NCBIfam" id="TIGR03024">
    <property type="entry name" value="arch_PEF_CTERM"/>
    <property type="match status" value="1"/>
</dbReference>
<dbReference type="EMBL" id="JMIY01000009">
    <property type="protein sequence ID" value="KCZ70340.1"/>
    <property type="molecule type" value="Genomic_DNA"/>
</dbReference>
<feature type="transmembrane region" description="Helical" evidence="1">
    <location>
        <begin position="347"/>
        <end position="365"/>
    </location>
</feature>
<dbReference type="InterPro" id="IPR017474">
    <property type="entry name" value="PEF_CTERM_C"/>
</dbReference>
<name>A0A062V4L1_9EURY</name>
<protein>
    <submittedName>
        <fullName evidence="2">Uncharacterized protein</fullName>
    </submittedName>
</protein>
<gene>
    <name evidence="2" type="ORF">ANME2D_03456</name>
</gene>
<dbReference type="Proteomes" id="UP000027153">
    <property type="component" value="Unassembled WGS sequence"/>
</dbReference>
<keyword evidence="1" id="KW-0812">Transmembrane</keyword>
<keyword evidence="3" id="KW-1185">Reference proteome</keyword>
<dbReference type="OrthoDB" id="9567at2157"/>
<sequence length="370" mass="40170">MKKKILIGLLIAVALVSIPATASNVTGADSTTPKPSEGWTLHVDAKGHFPSDPDLTAHHYCKTGAGGLVAQCQLYDSDSPNASLVGVEVVVDAETYNSFNEIEKALWHYHKDELSRVEVTFPDLPPEEAASVLKDIEDTYGKVYTLWDPGISNLPIGKPEITLHDSTHGQAQKPTVTPNITPAITPTITQISKPSEGWTLHIDAKRHFPSDPDLTAHHNCKTGAGGLVAQCQLYDSDSPNASLVGVEMIVDAETYNSFNETEKALWHYHRDEILRDITLPDLSPEEAASVLKSIEDTYGKIYILWDPGISNLPVGEPEISIAYPGPAQTPAVTPTITPVPPTIIPEFPTLAFPIAAVMVLILLLARRKRD</sequence>
<dbReference type="RefSeq" id="WP_048094079.1">
    <property type="nucleotide sequence ID" value="NZ_JMIY01000009.1"/>
</dbReference>
<dbReference type="PANTHER" id="PTHR31360">
    <property type="match status" value="1"/>
</dbReference>
<organism evidence="2 3">
    <name type="scientific">Candidatus Methanoperedens nitratireducens</name>
    <dbReference type="NCBI Taxonomy" id="1392998"/>
    <lineage>
        <taxon>Archaea</taxon>
        <taxon>Methanobacteriati</taxon>
        <taxon>Methanobacteriota</taxon>
        <taxon>Stenosarchaea group</taxon>
        <taxon>Methanomicrobia</taxon>
        <taxon>Methanosarcinales</taxon>
        <taxon>ANME-2 cluster</taxon>
        <taxon>Candidatus Methanoperedentaceae</taxon>
        <taxon>Candidatus Methanoperedens</taxon>
    </lineage>
</organism>
<dbReference type="AlphaFoldDB" id="A0A062V4L1"/>
<keyword evidence="1" id="KW-0472">Membrane</keyword>
<reference evidence="2 3" key="1">
    <citation type="journal article" date="2013" name="Nature">
        <title>Anaerobic oxidation of methane coupled to nitrate reduction in a novel archaeal lineage.</title>
        <authorList>
            <person name="Haroon M.F."/>
            <person name="Hu S."/>
            <person name="Shi Y."/>
            <person name="Imelfort M."/>
            <person name="Keller J."/>
            <person name="Hugenholtz P."/>
            <person name="Yuan Z."/>
            <person name="Tyson G.W."/>
        </authorList>
    </citation>
    <scope>NUCLEOTIDE SEQUENCE [LARGE SCALE GENOMIC DNA]</scope>
    <source>
        <strain evidence="2 3">ANME-2d</strain>
    </source>
</reference>
<evidence type="ECO:0000256" key="1">
    <source>
        <dbReference type="SAM" id="Phobius"/>
    </source>
</evidence>
<dbReference type="InterPro" id="IPR010686">
    <property type="entry name" value="OBAP-like"/>
</dbReference>
<proteinExistence type="predicted"/>
<dbReference type="Pfam" id="PF06884">
    <property type="entry name" value="DUF1264"/>
    <property type="match status" value="2"/>
</dbReference>
<accession>A0A062V4L1</accession>
<comment type="caution">
    <text evidence="2">The sequence shown here is derived from an EMBL/GenBank/DDBJ whole genome shotgun (WGS) entry which is preliminary data.</text>
</comment>
<evidence type="ECO:0000313" key="3">
    <source>
        <dbReference type="Proteomes" id="UP000027153"/>
    </source>
</evidence>